<reference evidence="3 4" key="1">
    <citation type="journal article" date="2019" name="Int. J. Syst. Evol. Microbiol.">
        <title>The Global Catalogue of Microorganisms (GCM) 10K type strain sequencing project: providing services to taxonomists for standard genome sequencing and annotation.</title>
        <authorList>
            <consortium name="The Broad Institute Genomics Platform"/>
            <consortium name="The Broad Institute Genome Sequencing Center for Infectious Disease"/>
            <person name="Wu L."/>
            <person name="Ma J."/>
        </authorList>
    </citation>
    <scope>NUCLEOTIDE SEQUENCE [LARGE SCALE GENOMIC DNA]</scope>
    <source>
        <strain evidence="3 4">JCM 15933</strain>
    </source>
</reference>
<dbReference type="PANTHER" id="PTHR10587">
    <property type="entry name" value="GLYCOSYL TRANSFERASE-RELATED"/>
    <property type="match status" value="1"/>
</dbReference>
<dbReference type="CDD" id="cd10959">
    <property type="entry name" value="CE4_NodB_like_3"/>
    <property type="match status" value="1"/>
</dbReference>
<keyword evidence="4" id="KW-1185">Reference proteome</keyword>
<evidence type="ECO:0000256" key="1">
    <source>
        <dbReference type="SAM" id="SignalP"/>
    </source>
</evidence>
<dbReference type="SUPFAM" id="SSF88713">
    <property type="entry name" value="Glycoside hydrolase/deacetylase"/>
    <property type="match status" value="1"/>
</dbReference>
<dbReference type="PROSITE" id="PS51677">
    <property type="entry name" value="NODB"/>
    <property type="match status" value="1"/>
</dbReference>
<dbReference type="RefSeq" id="WP_344513604.1">
    <property type="nucleotide sequence ID" value="NZ_BAAAQD010000039.1"/>
</dbReference>
<accession>A0ABN2D355</accession>
<dbReference type="PROSITE" id="PS51257">
    <property type="entry name" value="PROKAR_LIPOPROTEIN"/>
    <property type="match status" value="1"/>
</dbReference>
<dbReference type="Proteomes" id="UP001501470">
    <property type="component" value="Unassembled WGS sequence"/>
</dbReference>
<dbReference type="EMBL" id="BAAAQD010000039">
    <property type="protein sequence ID" value="GAA1568145.1"/>
    <property type="molecule type" value="Genomic_DNA"/>
</dbReference>
<comment type="caution">
    <text evidence="3">The sequence shown here is derived from an EMBL/GenBank/DDBJ whole genome shotgun (WGS) entry which is preliminary data.</text>
</comment>
<protein>
    <submittedName>
        <fullName evidence="3">Polysaccharide deacetylase family protein</fullName>
    </submittedName>
</protein>
<dbReference type="InterPro" id="IPR050248">
    <property type="entry name" value="Polysacc_deacetylase_ArnD"/>
</dbReference>
<name>A0ABN2D355_9ACTN</name>
<evidence type="ECO:0000313" key="4">
    <source>
        <dbReference type="Proteomes" id="UP001501470"/>
    </source>
</evidence>
<dbReference type="InterPro" id="IPR002509">
    <property type="entry name" value="NODB_dom"/>
</dbReference>
<feature type="domain" description="NodB homology" evidence="2">
    <location>
        <begin position="45"/>
        <end position="231"/>
    </location>
</feature>
<dbReference type="PANTHER" id="PTHR10587:SF137">
    <property type="entry name" value="4-DEOXY-4-FORMAMIDO-L-ARABINOSE-PHOSPHOUNDECAPRENOL DEFORMYLASE ARND-RELATED"/>
    <property type="match status" value="1"/>
</dbReference>
<dbReference type="Pfam" id="PF01522">
    <property type="entry name" value="Polysacc_deac_1"/>
    <property type="match status" value="1"/>
</dbReference>
<feature type="chain" id="PRO_5045312588" evidence="1">
    <location>
        <begin position="21"/>
        <end position="261"/>
    </location>
</feature>
<evidence type="ECO:0000313" key="3">
    <source>
        <dbReference type="EMBL" id="GAA1568145.1"/>
    </source>
</evidence>
<dbReference type="InterPro" id="IPR011330">
    <property type="entry name" value="Glyco_hydro/deAcase_b/a-brl"/>
</dbReference>
<keyword evidence="1" id="KW-0732">Signal</keyword>
<evidence type="ECO:0000259" key="2">
    <source>
        <dbReference type="PROSITE" id="PS51677"/>
    </source>
</evidence>
<sequence length="261" mass="27666">MRRGLAWAAGVAGAAWAVHAAPAVTACTPLRRAVLPGLAGAGAAGHVALTFDDGPDHRSTPQFLRVLAEHDVQATFFLLASMLQHDPDLGREIVAAGHEVAVHGWAHRCLLWRTPGATADDITAARDLIAATTGVTARYYRPPYGVLTANALRTCRRIGLRPVLWTSWGRDWRARATPTSIVDTVAGRLAGGGTVLLHDSDCTSAPGSWQRTLAALPRIITLARDRGLTVGTLGEHLGEQAGEHAGERAGERLAERRVVSA</sequence>
<organism evidence="3 4">
    <name type="scientific">Dactylosporangium maewongense</name>
    <dbReference type="NCBI Taxonomy" id="634393"/>
    <lineage>
        <taxon>Bacteria</taxon>
        <taxon>Bacillati</taxon>
        <taxon>Actinomycetota</taxon>
        <taxon>Actinomycetes</taxon>
        <taxon>Micromonosporales</taxon>
        <taxon>Micromonosporaceae</taxon>
        <taxon>Dactylosporangium</taxon>
    </lineage>
</organism>
<gene>
    <name evidence="3" type="ORF">GCM10009827_107310</name>
</gene>
<feature type="signal peptide" evidence="1">
    <location>
        <begin position="1"/>
        <end position="20"/>
    </location>
</feature>
<dbReference type="Gene3D" id="3.20.20.370">
    <property type="entry name" value="Glycoside hydrolase/deacetylase"/>
    <property type="match status" value="1"/>
</dbReference>
<proteinExistence type="predicted"/>